<evidence type="ECO:0000256" key="1">
    <source>
        <dbReference type="ARBA" id="ARBA00004571"/>
    </source>
</evidence>
<dbReference type="Gene3D" id="2.170.130.10">
    <property type="entry name" value="TonB-dependent receptor, plug domain"/>
    <property type="match status" value="1"/>
</dbReference>
<evidence type="ECO:0000256" key="7">
    <source>
        <dbReference type="ARBA" id="ARBA00023136"/>
    </source>
</evidence>
<protein>
    <recommendedName>
        <fullName evidence="16">TonB-dependent receptor</fullName>
    </recommendedName>
</protein>
<evidence type="ECO:0000256" key="10">
    <source>
        <dbReference type="PROSITE-ProRule" id="PRU10144"/>
    </source>
</evidence>
<evidence type="ECO:0000256" key="11">
    <source>
        <dbReference type="RuleBase" id="RU003357"/>
    </source>
</evidence>
<keyword evidence="3 9" id="KW-1134">Transmembrane beta strand</keyword>
<evidence type="ECO:0000256" key="9">
    <source>
        <dbReference type="PROSITE-ProRule" id="PRU01360"/>
    </source>
</evidence>
<gene>
    <name evidence="14" type="ORF">N473_03765</name>
</gene>
<keyword evidence="4 9" id="KW-0812">Transmembrane</keyword>
<accession>A0A161YG04</accession>
<evidence type="ECO:0000256" key="5">
    <source>
        <dbReference type="ARBA" id="ARBA00022729"/>
    </source>
</evidence>
<name>A0A161YG04_9GAMM</name>
<feature type="domain" description="TonB-dependent receptor-like beta-barrel" evidence="12">
    <location>
        <begin position="437"/>
        <end position="967"/>
    </location>
</feature>
<organism evidence="14 15">
    <name type="scientific">Pseudoalteromonas luteoviolacea CPMOR-1</name>
    <dbReference type="NCBI Taxonomy" id="1365248"/>
    <lineage>
        <taxon>Bacteria</taxon>
        <taxon>Pseudomonadati</taxon>
        <taxon>Pseudomonadota</taxon>
        <taxon>Gammaproteobacteria</taxon>
        <taxon>Alteromonadales</taxon>
        <taxon>Pseudoalteromonadaceae</taxon>
        <taxon>Pseudoalteromonas</taxon>
    </lineage>
</organism>
<evidence type="ECO:0000256" key="8">
    <source>
        <dbReference type="ARBA" id="ARBA00023237"/>
    </source>
</evidence>
<evidence type="ECO:0000256" key="4">
    <source>
        <dbReference type="ARBA" id="ARBA00022692"/>
    </source>
</evidence>
<dbReference type="PANTHER" id="PTHR47234:SF2">
    <property type="entry name" value="TONB-DEPENDENT RECEPTOR"/>
    <property type="match status" value="1"/>
</dbReference>
<evidence type="ECO:0008006" key="16">
    <source>
        <dbReference type="Google" id="ProtNLM"/>
    </source>
</evidence>
<dbReference type="PATRIC" id="fig|1365248.3.peg.4610"/>
<dbReference type="Proteomes" id="UP000076486">
    <property type="component" value="Unassembled WGS sequence"/>
</dbReference>
<evidence type="ECO:0000259" key="13">
    <source>
        <dbReference type="Pfam" id="PF07715"/>
    </source>
</evidence>
<dbReference type="InterPro" id="IPR000531">
    <property type="entry name" value="Beta-barrel_TonB"/>
</dbReference>
<comment type="caution">
    <text evidence="14">The sequence shown here is derived from an EMBL/GenBank/DDBJ whole genome shotgun (WGS) entry which is preliminary data.</text>
</comment>
<keyword evidence="6 11" id="KW-0798">TonB box</keyword>
<keyword evidence="2 9" id="KW-0813">Transport</keyword>
<keyword evidence="7 9" id="KW-0472">Membrane</keyword>
<evidence type="ECO:0000313" key="15">
    <source>
        <dbReference type="Proteomes" id="UP000076486"/>
    </source>
</evidence>
<evidence type="ECO:0000256" key="2">
    <source>
        <dbReference type="ARBA" id="ARBA00022448"/>
    </source>
</evidence>
<dbReference type="AlphaFoldDB" id="A0A161YG04"/>
<dbReference type="EMBL" id="AUYC01000062">
    <property type="protein sequence ID" value="KZN59286.1"/>
    <property type="molecule type" value="Genomic_DNA"/>
</dbReference>
<keyword evidence="8 9" id="KW-0998">Cell outer membrane</keyword>
<evidence type="ECO:0000259" key="12">
    <source>
        <dbReference type="Pfam" id="PF00593"/>
    </source>
</evidence>
<dbReference type="PROSITE" id="PS01156">
    <property type="entry name" value="TONB_DEPENDENT_REC_2"/>
    <property type="match status" value="1"/>
</dbReference>
<evidence type="ECO:0000313" key="14">
    <source>
        <dbReference type="EMBL" id="KZN59286.1"/>
    </source>
</evidence>
<dbReference type="InterPro" id="IPR010917">
    <property type="entry name" value="TonB_rcpt_CS"/>
</dbReference>
<dbReference type="Gene3D" id="2.40.170.20">
    <property type="entry name" value="TonB-dependent receptor, beta-barrel domain"/>
    <property type="match status" value="1"/>
</dbReference>
<dbReference type="InterPro" id="IPR037066">
    <property type="entry name" value="Plug_dom_sf"/>
</dbReference>
<comment type="subcellular location">
    <subcellularLocation>
        <location evidence="1 9">Cell outer membrane</location>
        <topology evidence="1 9">Multi-pass membrane protein</topology>
    </subcellularLocation>
</comment>
<dbReference type="InterPro" id="IPR036942">
    <property type="entry name" value="Beta-barrel_TonB_sf"/>
</dbReference>
<dbReference type="GO" id="GO:0009279">
    <property type="term" value="C:cell outer membrane"/>
    <property type="evidence" value="ECO:0007669"/>
    <property type="project" value="UniProtKB-SubCell"/>
</dbReference>
<dbReference type="PANTHER" id="PTHR47234">
    <property type="match status" value="1"/>
</dbReference>
<comment type="similarity">
    <text evidence="9 11">Belongs to the TonB-dependent receptor family.</text>
</comment>
<evidence type="ECO:0000256" key="3">
    <source>
        <dbReference type="ARBA" id="ARBA00022452"/>
    </source>
</evidence>
<proteinExistence type="inferred from homology"/>
<evidence type="ECO:0000256" key="6">
    <source>
        <dbReference type="ARBA" id="ARBA00023077"/>
    </source>
</evidence>
<reference evidence="14 15" key="1">
    <citation type="submission" date="2013-07" db="EMBL/GenBank/DDBJ databases">
        <title>Comparative Genomic and Metabolomic Analysis of Twelve Strains of Pseudoalteromonas luteoviolacea.</title>
        <authorList>
            <person name="Vynne N.G."/>
            <person name="Mansson M."/>
            <person name="Gram L."/>
        </authorList>
    </citation>
    <scope>NUCLEOTIDE SEQUENCE [LARGE SCALE GENOMIC DNA]</scope>
    <source>
        <strain evidence="14 15">CPMOR-1</strain>
    </source>
</reference>
<dbReference type="Pfam" id="PF07715">
    <property type="entry name" value="Plug"/>
    <property type="match status" value="1"/>
</dbReference>
<feature type="short sequence motif" description="TonB C-terminal box" evidence="10">
    <location>
        <begin position="985"/>
        <end position="1002"/>
    </location>
</feature>
<dbReference type="InterPro" id="IPR039426">
    <property type="entry name" value="TonB-dep_rcpt-like"/>
</dbReference>
<dbReference type="SUPFAM" id="SSF56935">
    <property type="entry name" value="Porins"/>
    <property type="match status" value="1"/>
</dbReference>
<dbReference type="RefSeq" id="WP_196766452.1">
    <property type="nucleotide sequence ID" value="NZ_AUYC01000062.1"/>
</dbReference>
<dbReference type="InterPro" id="IPR012910">
    <property type="entry name" value="Plug_dom"/>
</dbReference>
<keyword evidence="5" id="KW-0732">Signal</keyword>
<sequence>MSLSKKPSSAFSIIVFGTGFLCLTNNGYATPETLLADKQQDQNIERIAVTGSRITQSNNTHILTNISNDTITHSAFASLSDVLIDEVVQINEGISHFNSQNSTHNSGLSTIDLRGLGLNRTLTLIDGRRVVSNSYSGDLVSLSTIPKGIIRNIEIITGGASAAYGSGALSGVVNIITRQSKDDTTINLTMGESAAGGAREISINADTGIQYANQQGQLLFSASYIEHLGLDYWDRPRAQQQDDWRYDPKRMCNTMLTATYDAEQQSAYHCMRNIEQSDWTSLSDALPGGVFSESSSFKPNSGFWYDGQTLRDDWQEEVHGLHFNQYSMLQLPSQQLSMAIKNEFDFKSDNQAYLQLHYSKNDSLNIKSPENEDECDLVITFNPNTEMFNSDCIGAIPHTNPYVPEEIRTSANHQDIKWDRLFHEVGAVTNKNSRATFRSWVGLNGAVGDRWQWDVSVGFGQFKQKQIRYNELQVAHVKHALNAERLSDGSIRCADLDAREHGCAPINLFGEDAISSAAANYIRANPQLTTELSQTNLTATITGELATLASGTVFSVFGAEYRKDSQDVSTNVPQGGVTFNYIPTFSGDVTSYEVFTEVSVPLLKNKPLAHQLDLSLAARAADYSWSNMGLIQSYNLGLHYAPAAHYAFNFNWAKSMRAPTITELMSPIRGDYNAFQDICDGVTSTSTQRGHENCRKDPSIHAVITQEGIFLDQNNSYSPNLGNSELTEETANSYAFGMQFSPIFMTNLAVNTSYYKITINDVITTLSHQDIMTRCYQTDTVFDPNNPFCQAIKRDNEGQIIELQQQLVNANRLTTQGYDLAINYTYTLKNTGKLAFKLNWNHVIEHALLSDSINLRAPEIHEGYLNHHIFEDTGKASISWQHDQWQVIWHTQFKSAIKRSKQTYENWLNFINANRERCALQSSDCISNPEPLWGNDLPSYTTHSVQLTYQQKIQETTLKLSASIKNIFDNQGAFIIGGNGNFHSAYGGGRGRFITLGTQVTF</sequence>
<dbReference type="PROSITE" id="PS52016">
    <property type="entry name" value="TONB_DEPENDENT_REC_3"/>
    <property type="match status" value="1"/>
</dbReference>
<feature type="domain" description="TonB-dependent receptor plug" evidence="13">
    <location>
        <begin position="60"/>
        <end position="172"/>
    </location>
</feature>
<dbReference type="Pfam" id="PF00593">
    <property type="entry name" value="TonB_dep_Rec_b-barrel"/>
    <property type="match status" value="1"/>
</dbReference>